<dbReference type="Pfam" id="PF13229">
    <property type="entry name" value="Beta_helix"/>
    <property type="match status" value="2"/>
</dbReference>
<dbReference type="Gene3D" id="3.40.50.300">
    <property type="entry name" value="P-loop containing nucleotide triphosphate hydrolases"/>
    <property type="match status" value="1"/>
</dbReference>
<dbReference type="SMART" id="SM00710">
    <property type="entry name" value="PbH1"/>
    <property type="match status" value="13"/>
</dbReference>
<evidence type="ECO:0000256" key="3">
    <source>
        <dbReference type="ARBA" id="ARBA00022840"/>
    </source>
</evidence>
<evidence type="ECO:0000256" key="4">
    <source>
        <dbReference type="SAM" id="MobiDB-lite"/>
    </source>
</evidence>
<dbReference type="InterPro" id="IPR039448">
    <property type="entry name" value="Beta_helix"/>
</dbReference>
<dbReference type="InterPro" id="IPR000641">
    <property type="entry name" value="CbxX/CfxQ"/>
</dbReference>
<dbReference type="EMBL" id="FONG01000001">
    <property type="protein sequence ID" value="SFE07733.1"/>
    <property type="molecule type" value="Genomic_DNA"/>
</dbReference>
<name>A0A1I1XPS8_9ACTN</name>
<dbReference type="InterPro" id="IPR003959">
    <property type="entry name" value="ATPase_AAA_core"/>
</dbReference>
<dbReference type="InterPro" id="IPR027417">
    <property type="entry name" value="P-loop_NTPase"/>
</dbReference>
<evidence type="ECO:0000256" key="2">
    <source>
        <dbReference type="ARBA" id="ARBA00022741"/>
    </source>
</evidence>
<organism evidence="6 7">
    <name type="scientific">Actinacidiphila alni</name>
    <dbReference type="NCBI Taxonomy" id="380248"/>
    <lineage>
        <taxon>Bacteria</taxon>
        <taxon>Bacillati</taxon>
        <taxon>Actinomycetota</taxon>
        <taxon>Actinomycetes</taxon>
        <taxon>Kitasatosporales</taxon>
        <taxon>Streptomycetaceae</taxon>
        <taxon>Actinacidiphila</taxon>
    </lineage>
</organism>
<dbReference type="InterPro" id="IPR041627">
    <property type="entry name" value="AAA_lid_6"/>
</dbReference>
<gene>
    <name evidence="6" type="ORF">SAMN05216251_101424</name>
</gene>
<dbReference type="FunFam" id="3.40.50.300:FF:000216">
    <property type="entry name" value="Type VII secretion ATPase EccA"/>
    <property type="match status" value="1"/>
</dbReference>
<feature type="domain" description="AAA+ ATPase" evidence="5">
    <location>
        <begin position="662"/>
        <end position="801"/>
    </location>
</feature>
<dbReference type="PANTHER" id="PTHR43392">
    <property type="entry name" value="AAA-TYPE ATPASE FAMILY PROTEIN / ANKYRIN REPEAT FAMILY PROTEIN"/>
    <property type="match status" value="1"/>
</dbReference>
<keyword evidence="2" id="KW-0547">Nucleotide-binding</keyword>
<sequence length="889" mass="91386">MIVDRGTAAHPDRAEHTVQVAAKGRGTHRTIAAAVRAARPGAVVLVEAGDYRESLTLDRPVVLRAEHGAGSVTLSPAAGRSEALVAGAHCAVYGFTLRGADPEQPAVRVEDGASLALHDCVVLGGRVEVTGEDTEPGSGVRELTTPDPDGLDFDTDNGADPDLPPAPEAGPALLLLRCRIAGAGGAGLRLSGSARARADDLRIEAVDGTAAVLSGAARLSAERLRVHGTTGAGLRIRGRSALALMDSTLRDTGGSGVLVEDDGALVAGETRITAAGAVGIRLTGAATAELADCRITGSATSGLVVQDTARLTAAGSTVADSRANGLLLLGNGTARLADCVISETGYSAVHLADAARTILLDCRIRDSAEHGLHAVGTAHADLAECGLSRIAMTGLHTDGAATLTARGCRLTDTATGVHALSPAGTELEHCTVLRAAKTGVEAGAGGGVRLAQIRIAGAGAAGIVVDSGATAQVNGGSVEGSSGSGVVVWTGAAPEISGLHIDAPAKNGVYLAEDAGGTFTSCEITGAGFPALHVARGASPVFRRCRVRDCAEDLGLEEGARPAFEDCASYDVRRPTMPQQGGGAVPARTVGGSAVPAPPGAPGAADEEEPDPDAPEENLDDLLAELHALVGLDGVKGDVGSLVKLMQTVRRRQEAGLPAPPLSRHLVFAGNPGTGKTTVARLYGRLLKALGLLRRGHLVEVDRSALVGEYVGHTGPRTTAAFQQALGGVLFIDEAYALSPLHSGNDFGTEAIATLVKLMEDHRDDIVVIAAGYPAEMDRFVASNPGLSSRFSRTLHFVDYDAAELVSIVEHQAAEHRYELSERARTELSGFFARMPRTEGFGNGRSARQVFQEMTERQAQRVAELADPRPEDLVALEADDLPSPTALRT</sequence>
<dbReference type="SMART" id="SM00382">
    <property type="entry name" value="AAA"/>
    <property type="match status" value="1"/>
</dbReference>
<dbReference type="InterPro" id="IPR012334">
    <property type="entry name" value="Pectin_lyas_fold"/>
</dbReference>
<dbReference type="RefSeq" id="WP_245795645.1">
    <property type="nucleotide sequence ID" value="NZ_FONG01000001.1"/>
</dbReference>
<feature type="compositionally biased region" description="Acidic residues" evidence="4">
    <location>
        <begin position="149"/>
        <end position="159"/>
    </location>
</feature>
<evidence type="ECO:0000313" key="7">
    <source>
        <dbReference type="Proteomes" id="UP000199323"/>
    </source>
</evidence>
<dbReference type="SUPFAM" id="SSF52540">
    <property type="entry name" value="P-loop containing nucleoside triphosphate hydrolases"/>
    <property type="match status" value="1"/>
</dbReference>
<dbReference type="Proteomes" id="UP000199323">
    <property type="component" value="Unassembled WGS sequence"/>
</dbReference>
<feature type="region of interest" description="Disordered" evidence="4">
    <location>
        <begin position="131"/>
        <end position="167"/>
    </location>
</feature>
<dbReference type="SUPFAM" id="SSF51126">
    <property type="entry name" value="Pectin lyase-like"/>
    <property type="match status" value="2"/>
</dbReference>
<evidence type="ECO:0000313" key="6">
    <source>
        <dbReference type="EMBL" id="SFE07733.1"/>
    </source>
</evidence>
<accession>A0A1I1XPS8</accession>
<keyword evidence="7" id="KW-1185">Reference proteome</keyword>
<dbReference type="InterPro" id="IPR011050">
    <property type="entry name" value="Pectin_lyase_fold/virulence"/>
</dbReference>
<feature type="region of interest" description="Disordered" evidence="4">
    <location>
        <begin position="864"/>
        <end position="889"/>
    </location>
</feature>
<reference evidence="6 7" key="1">
    <citation type="submission" date="2016-10" db="EMBL/GenBank/DDBJ databases">
        <authorList>
            <person name="de Groot N.N."/>
        </authorList>
    </citation>
    <scope>NUCLEOTIDE SEQUENCE [LARGE SCALE GENOMIC DNA]</scope>
    <source>
        <strain evidence="6 7">CGMCC 4.3510</strain>
    </source>
</reference>
<keyword evidence="3" id="KW-0067">ATP-binding</keyword>
<dbReference type="Gene3D" id="1.10.8.60">
    <property type="match status" value="1"/>
</dbReference>
<feature type="compositionally biased region" description="Acidic residues" evidence="4">
    <location>
        <begin position="605"/>
        <end position="617"/>
    </location>
</feature>
<dbReference type="GO" id="GO:0005524">
    <property type="term" value="F:ATP binding"/>
    <property type="evidence" value="ECO:0007669"/>
    <property type="project" value="UniProtKB-KW"/>
</dbReference>
<dbReference type="GO" id="GO:0016887">
    <property type="term" value="F:ATP hydrolysis activity"/>
    <property type="evidence" value="ECO:0007669"/>
    <property type="project" value="InterPro"/>
</dbReference>
<evidence type="ECO:0000256" key="1">
    <source>
        <dbReference type="ARBA" id="ARBA00010378"/>
    </source>
</evidence>
<dbReference type="STRING" id="380248.SAMN05216251_101424"/>
<dbReference type="PANTHER" id="PTHR43392:SF2">
    <property type="entry name" value="AAA-TYPE ATPASE FAMILY PROTEIN _ ANKYRIN REPEAT FAMILY PROTEIN"/>
    <property type="match status" value="1"/>
</dbReference>
<dbReference type="InterPro" id="IPR003593">
    <property type="entry name" value="AAA+_ATPase"/>
</dbReference>
<protein>
    <submittedName>
        <fullName evidence="6">Right handed beta helix region</fullName>
    </submittedName>
</protein>
<dbReference type="InterPro" id="IPR006626">
    <property type="entry name" value="PbH1"/>
</dbReference>
<evidence type="ECO:0000259" key="5">
    <source>
        <dbReference type="SMART" id="SM00382"/>
    </source>
</evidence>
<dbReference type="PRINTS" id="PR00819">
    <property type="entry name" value="CBXCFQXSUPER"/>
</dbReference>
<dbReference type="AlphaFoldDB" id="A0A1I1XPS8"/>
<dbReference type="CDD" id="cd00009">
    <property type="entry name" value="AAA"/>
    <property type="match status" value="1"/>
</dbReference>
<feature type="region of interest" description="Disordered" evidence="4">
    <location>
        <begin position="577"/>
        <end position="617"/>
    </location>
</feature>
<proteinExistence type="inferred from homology"/>
<dbReference type="Pfam" id="PF17866">
    <property type="entry name" value="AAA_lid_6"/>
    <property type="match status" value="1"/>
</dbReference>
<comment type="similarity">
    <text evidence="1">Belongs to the CbxX/CfxQ family.</text>
</comment>
<dbReference type="Gene3D" id="2.160.20.10">
    <property type="entry name" value="Single-stranded right-handed beta-helix, Pectin lyase-like"/>
    <property type="match status" value="3"/>
</dbReference>
<dbReference type="Pfam" id="PF00004">
    <property type="entry name" value="AAA"/>
    <property type="match status" value="1"/>
</dbReference>
<dbReference type="InterPro" id="IPR050773">
    <property type="entry name" value="CbxX/CfxQ_RuBisCO_ESX"/>
</dbReference>